<sequence length="70" mass="7991">EHGLTNMSNGRWKDADQDFSEMPLDPYELARGAKKNGNVTPPDPPDPPDSQSFEERVRSQTDAIFRRIFN</sequence>
<name>A0A0F9E0A8_9ZZZZ</name>
<reference evidence="2" key="1">
    <citation type="journal article" date="2015" name="Nature">
        <title>Complex archaea that bridge the gap between prokaryotes and eukaryotes.</title>
        <authorList>
            <person name="Spang A."/>
            <person name="Saw J.H."/>
            <person name="Jorgensen S.L."/>
            <person name="Zaremba-Niedzwiedzka K."/>
            <person name="Martijn J."/>
            <person name="Lind A.E."/>
            <person name="van Eijk R."/>
            <person name="Schleper C."/>
            <person name="Guy L."/>
            <person name="Ettema T.J."/>
        </authorList>
    </citation>
    <scope>NUCLEOTIDE SEQUENCE</scope>
</reference>
<gene>
    <name evidence="2" type="ORF">LCGC14_2214450</name>
</gene>
<organism evidence="2">
    <name type="scientific">marine sediment metagenome</name>
    <dbReference type="NCBI Taxonomy" id="412755"/>
    <lineage>
        <taxon>unclassified sequences</taxon>
        <taxon>metagenomes</taxon>
        <taxon>ecological metagenomes</taxon>
    </lineage>
</organism>
<dbReference type="AlphaFoldDB" id="A0A0F9E0A8"/>
<comment type="caution">
    <text evidence="2">The sequence shown here is derived from an EMBL/GenBank/DDBJ whole genome shotgun (WGS) entry which is preliminary data.</text>
</comment>
<protein>
    <submittedName>
        <fullName evidence="2">Uncharacterized protein</fullName>
    </submittedName>
</protein>
<evidence type="ECO:0000256" key="1">
    <source>
        <dbReference type="SAM" id="MobiDB-lite"/>
    </source>
</evidence>
<accession>A0A0F9E0A8</accession>
<feature type="region of interest" description="Disordered" evidence="1">
    <location>
        <begin position="1"/>
        <end position="61"/>
    </location>
</feature>
<proteinExistence type="predicted"/>
<evidence type="ECO:0000313" key="2">
    <source>
        <dbReference type="EMBL" id="KKL59531.1"/>
    </source>
</evidence>
<dbReference type="EMBL" id="LAZR01029454">
    <property type="protein sequence ID" value="KKL59531.1"/>
    <property type="molecule type" value="Genomic_DNA"/>
</dbReference>
<feature type="non-terminal residue" evidence="2">
    <location>
        <position position="1"/>
    </location>
</feature>